<organism evidence="1 2">
    <name type="scientific">Hamiltosporidium magnivora</name>
    <dbReference type="NCBI Taxonomy" id="148818"/>
    <lineage>
        <taxon>Eukaryota</taxon>
        <taxon>Fungi</taxon>
        <taxon>Fungi incertae sedis</taxon>
        <taxon>Microsporidia</taxon>
        <taxon>Dubosqiidae</taxon>
        <taxon>Hamiltosporidium</taxon>
    </lineage>
</organism>
<proteinExistence type="predicted"/>
<gene>
    <name evidence="1" type="ORF">CWI36_0167p0010</name>
</gene>
<sequence>MPSLLDSTPPSSCLDLSACRPANTIENLKAPAILEGNRQIVLHSILDSVTAVEQEKPRSAILALQKRFERMPRNSCSAILTYYNEKFGRTDDFDVLKKFKQNKAEREIRQEENRERRRIFLCKIKELSEKEIGDIVTQIRKLPRELIDIKTDKESYANNQLLFIDDLKLFAEDVQKVEVNTEEVTKFIKKGLEINKEIFSTSKKFKCVRIKLIAQVQRLCRTRLTTINLFEAIYQQAISLLNYHKGVPRLKSADFSGLDNAVRVVLVKKKIHIRLRCKERLCLPRNELGRAKYAFATLGLSGKTQRYIDRKAVILKVENNNNTYPSLIKNFLKIKYGLEKEVTKKKLEEPQLANLYNEIENRKPHSRLYSARNNKQVSLNNSSKWLKKGIVGLRNEAGFCYFQDRNVFWDAEGMLDHLATRCEKMFSPDYKDDIRSVQEILDNEYAEIKVDTRIKTDVKIRYNRQRGRGSEIGKFKTYLPLILHGMTTAKEPTTNTNEELELEEEIEVVEIVERIILKRKICVLFSDLTHFSNFLIFQKIKVRDVW</sequence>
<dbReference type="VEuPathDB" id="MicrosporidiaDB:CWI36_0167p0010"/>
<keyword evidence="2" id="KW-1185">Reference proteome</keyword>
<dbReference type="EMBL" id="PITI01000167">
    <property type="protein sequence ID" value="TBU08221.1"/>
    <property type="molecule type" value="Genomic_DNA"/>
</dbReference>
<dbReference type="VEuPathDB" id="MicrosporidiaDB:CWI39_0214p0010"/>
<dbReference type="Proteomes" id="UP000291404">
    <property type="component" value="Unassembled WGS sequence"/>
</dbReference>
<evidence type="ECO:0000313" key="2">
    <source>
        <dbReference type="Proteomes" id="UP000291404"/>
    </source>
</evidence>
<reference evidence="1 2" key="1">
    <citation type="submission" date="2017-12" db="EMBL/GenBank/DDBJ databases">
        <authorList>
            <person name="Pombert J.-F."/>
            <person name="Haag K.L."/>
            <person name="Ebert D."/>
        </authorList>
    </citation>
    <scope>NUCLEOTIDE SEQUENCE [LARGE SCALE GENOMIC DNA]</scope>
    <source>
        <strain evidence="1">BE-OM-2</strain>
    </source>
</reference>
<evidence type="ECO:0000313" key="1">
    <source>
        <dbReference type="EMBL" id="TBU08221.1"/>
    </source>
</evidence>
<comment type="caution">
    <text evidence="1">The sequence shown here is derived from an EMBL/GenBank/DDBJ whole genome shotgun (WGS) entry which is preliminary data.</text>
</comment>
<dbReference type="VEuPathDB" id="MicrosporidiaDB:CWI39_0470p0010"/>
<name>A0A4Q9LLH2_9MICR</name>
<accession>A0A4Q9LLH2</accession>
<protein>
    <submittedName>
        <fullName evidence="1">Uncharacterized protein</fullName>
    </submittedName>
</protein>
<dbReference type="AlphaFoldDB" id="A0A4Q9LLH2"/>